<keyword evidence="4" id="KW-0547">Nucleotide-binding</keyword>
<dbReference type="PROSITE" id="PS50893">
    <property type="entry name" value="ABC_TRANSPORTER_2"/>
    <property type="match status" value="1"/>
</dbReference>
<dbReference type="InterPro" id="IPR013563">
    <property type="entry name" value="Oligopep_ABC_C"/>
</dbReference>
<dbReference type="CDD" id="cd03257">
    <property type="entry name" value="ABC_NikE_OppD_transporters"/>
    <property type="match status" value="1"/>
</dbReference>
<dbReference type="InterPro" id="IPR003439">
    <property type="entry name" value="ABC_transporter-like_ATP-bd"/>
</dbReference>
<organism evidence="7 8">
    <name type="scientific">Rhodoferax aquaticus</name>
    <dbReference type="NCBI Taxonomy" id="2527691"/>
    <lineage>
        <taxon>Bacteria</taxon>
        <taxon>Pseudomonadati</taxon>
        <taxon>Pseudomonadota</taxon>
        <taxon>Betaproteobacteria</taxon>
        <taxon>Burkholderiales</taxon>
        <taxon>Comamonadaceae</taxon>
        <taxon>Rhodoferax</taxon>
    </lineage>
</organism>
<dbReference type="PROSITE" id="PS00211">
    <property type="entry name" value="ABC_TRANSPORTER_1"/>
    <property type="match status" value="1"/>
</dbReference>
<dbReference type="GO" id="GO:0015833">
    <property type="term" value="P:peptide transport"/>
    <property type="evidence" value="ECO:0007669"/>
    <property type="project" value="InterPro"/>
</dbReference>
<evidence type="ECO:0000256" key="4">
    <source>
        <dbReference type="ARBA" id="ARBA00022741"/>
    </source>
</evidence>
<dbReference type="Gene3D" id="3.40.50.300">
    <property type="entry name" value="P-loop containing nucleotide triphosphate hydrolases"/>
    <property type="match status" value="1"/>
</dbReference>
<dbReference type="SMART" id="SM00382">
    <property type="entry name" value="AAA"/>
    <property type="match status" value="1"/>
</dbReference>
<dbReference type="FunFam" id="3.40.50.300:FF:000016">
    <property type="entry name" value="Oligopeptide ABC transporter ATP-binding component"/>
    <property type="match status" value="1"/>
</dbReference>
<dbReference type="InterPro" id="IPR027417">
    <property type="entry name" value="P-loop_NTPase"/>
</dbReference>
<reference evidence="8" key="2">
    <citation type="journal article" date="2020" name="Int. J. Syst. Evol. Microbiol.">
        <title>Genomic insights into a novel species Rhodoferax aquaticus sp. nov., isolated from freshwater.</title>
        <authorList>
            <person name="Li T."/>
            <person name="Zhuo Y."/>
            <person name="Jin C.Z."/>
            <person name="Wu X."/>
            <person name="Ko S.R."/>
            <person name="Jin F.J."/>
            <person name="Ahn C.Y."/>
            <person name="Oh H.M."/>
            <person name="Lee H.G."/>
            <person name="Jin L."/>
        </authorList>
    </citation>
    <scope>NUCLEOTIDE SEQUENCE [LARGE SCALE GENOMIC DNA]</scope>
    <source>
        <strain evidence="8">Gr-4</strain>
    </source>
</reference>
<dbReference type="Pfam" id="PF00005">
    <property type="entry name" value="ABC_tran"/>
    <property type="match status" value="1"/>
</dbReference>
<dbReference type="NCBIfam" id="TIGR01727">
    <property type="entry name" value="oligo_HPY"/>
    <property type="match status" value="1"/>
</dbReference>
<gene>
    <name evidence="7" type="primary">oppF</name>
    <name evidence="7" type="ORF">EXZ61_03885</name>
</gene>
<name>A0A515EL50_9BURK</name>
<keyword evidence="8" id="KW-1185">Reference proteome</keyword>
<keyword evidence="3" id="KW-0472">Membrane</keyword>
<keyword evidence="5 7" id="KW-0067">ATP-binding</keyword>
<dbReference type="NCBIfam" id="NF011659">
    <property type="entry name" value="PRK15079.1"/>
    <property type="match status" value="1"/>
</dbReference>
<dbReference type="GO" id="GO:0055085">
    <property type="term" value="P:transmembrane transport"/>
    <property type="evidence" value="ECO:0007669"/>
    <property type="project" value="UniProtKB-ARBA"/>
</dbReference>
<reference evidence="8" key="1">
    <citation type="submission" date="2019-02" db="EMBL/GenBank/DDBJ databases">
        <title>Complete genome sequence of Rhodoferax sp. Gr-4.</title>
        <authorList>
            <person name="Jin L."/>
        </authorList>
    </citation>
    <scope>NUCLEOTIDE SEQUENCE [LARGE SCALE GENOMIC DNA]</scope>
    <source>
        <strain evidence="8">Gr-4</strain>
    </source>
</reference>
<dbReference type="PANTHER" id="PTHR43776">
    <property type="entry name" value="TRANSPORT ATP-BINDING PROTEIN"/>
    <property type="match status" value="1"/>
</dbReference>
<dbReference type="InterPro" id="IPR050319">
    <property type="entry name" value="ABC_transp_ATP-bind"/>
</dbReference>
<dbReference type="Pfam" id="PF08352">
    <property type="entry name" value="oligo_HPY"/>
    <property type="match status" value="1"/>
</dbReference>
<comment type="similarity">
    <text evidence="1">Belongs to the ABC transporter superfamily.</text>
</comment>
<proteinExistence type="inferred from homology"/>
<protein>
    <submittedName>
        <fullName evidence="7">Oligopeptide ABC transporter ATP-binding protein OppF</fullName>
    </submittedName>
</protein>
<dbReference type="KEGG" id="rhg:EXZ61_03885"/>
<keyword evidence="3" id="KW-1003">Cell membrane</keyword>
<evidence type="ECO:0000256" key="5">
    <source>
        <dbReference type="ARBA" id="ARBA00022840"/>
    </source>
</evidence>
<dbReference type="SUPFAM" id="SSF52540">
    <property type="entry name" value="P-loop containing nucleoside triphosphate hydrolases"/>
    <property type="match status" value="1"/>
</dbReference>
<dbReference type="PANTHER" id="PTHR43776:SF7">
    <property type="entry name" value="D,D-DIPEPTIDE TRANSPORT ATP-BINDING PROTEIN DDPF-RELATED"/>
    <property type="match status" value="1"/>
</dbReference>
<dbReference type="RefSeq" id="WP_142809217.1">
    <property type="nucleotide sequence ID" value="NZ_CP036282.1"/>
</dbReference>
<dbReference type="InterPro" id="IPR003593">
    <property type="entry name" value="AAA+_ATPase"/>
</dbReference>
<dbReference type="Proteomes" id="UP000317365">
    <property type="component" value="Chromosome"/>
</dbReference>
<dbReference type="EMBL" id="CP036282">
    <property type="protein sequence ID" value="QDL53386.1"/>
    <property type="molecule type" value="Genomic_DNA"/>
</dbReference>
<evidence type="ECO:0000259" key="6">
    <source>
        <dbReference type="PROSITE" id="PS50893"/>
    </source>
</evidence>
<dbReference type="AlphaFoldDB" id="A0A515EL50"/>
<dbReference type="GO" id="GO:0016887">
    <property type="term" value="F:ATP hydrolysis activity"/>
    <property type="evidence" value="ECO:0007669"/>
    <property type="project" value="InterPro"/>
</dbReference>
<evidence type="ECO:0000256" key="3">
    <source>
        <dbReference type="ARBA" id="ARBA00022475"/>
    </source>
</evidence>
<evidence type="ECO:0000313" key="8">
    <source>
        <dbReference type="Proteomes" id="UP000317365"/>
    </source>
</evidence>
<dbReference type="GO" id="GO:0005524">
    <property type="term" value="F:ATP binding"/>
    <property type="evidence" value="ECO:0007669"/>
    <property type="project" value="UniProtKB-KW"/>
</dbReference>
<evidence type="ECO:0000313" key="7">
    <source>
        <dbReference type="EMBL" id="QDL53386.1"/>
    </source>
</evidence>
<sequence length="329" mass="35880">MSDTRQPILSVRDLKVQFNIKSDSAWPWSPSRSLKAVNGVSFDLYAGETLGVVGESGCGKSTLARALLNLNPASSGSVVWQGQEMTTASPAQWLSVRKDIQMIFQDPLACLNPRMTVAQIIAEPLRTHHPELSSDAVMLKVRAMMARVGLTAQQINRYPHEFSGGQCQRIGIARALILEPKLIVCDEPVSALDVSIQAQIINLLKALQKEMGLALIFIAHDLAVVRHISHRIMVMYLGRAMELAPKQALYSDPRHPYTQALLSAIPIPDPDLERNKVIQLLQGDLPSPMSPPSGCVFRTRCPKAHAQCTSEVPQLKSSGVATLAACHSA</sequence>
<dbReference type="InterPro" id="IPR017871">
    <property type="entry name" value="ABC_transporter-like_CS"/>
</dbReference>
<evidence type="ECO:0000256" key="1">
    <source>
        <dbReference type="ARBA" id="ARBA00005417"/>
    </source>
</evidence>
<accession>A0A515EL50</accession>
<evidence type="ECO:0000256" key="2">
    <source>
        <dbReference type="ARBA" id="ARBA00022448"/>
    </source>
</evidence>
<keyword evidence="2" id="KW-0813">Transport</keyword>
<feature type="domain" description="ABC transporter" evidence="6">
    <location>
        <begin position="20"/>
        <end position="262"/>
    </location>
</feature>